<name>A0ABT3X335_9BACL</name>
<feature type="domain" description="Homoserine dehydrogenase catalytic" evidence="12">
    <location>
        <begin position="142"/>
        <end position="319"/>
    </location>
</feature>
<dbReference type="SUPFAM" id="SSF51735">
    <property type="entry name" value="NAD(P)-binding Rossmann-fold domains"/>
    <property type="match status" value="1"/>
</dbReference>
<dbReference type="RefSeq" id="WP_267152567.1">
    <property type="nucleotide sequence ID" value="NZ_JAPMLT010000010.1"/>
</dbReference>
<evidence type="ECO:0000256" key="5">
    <source>
        <dbReference type="ARBA" id="ARBA00013376"/>
    </source>
</evidence>
<evidence type="ECO:0000256" key="11">
    <source>
        <dbReference type="RuleBase" id="RU004171"/>
    </source>
</evidence>
<evidence type="ECO:0000256" key="7">
    <source>
        <dbReference type="ARBA" id="ARBA00022697"/>
    </source>
</evidence>
<keyword evidence="15" id="KW-1185">Reference proteome</keyword>
<reference evidence="14 15" key="1">
    <citation type="submission" date="2022-11" db="EMBL/GenBank/DDBJ databases">
        <title>Study of microbial diversity in lake waters.</title>
        <authorList>
            <person name="Zhang J."/>
        </authorList>
    </citation>
    <scope>NUCLEOTIDE SEQUENCE [LARGE SCALE GENOMIC DNA]</scope>
    <source>
        <strain evidence="14 15">DT12</strain>
    </source>
</reference>
<evidence type="ECO:0000256" key="8">
    <source>
        <dbReference type="ARBA" id="ARBA00023002"/>
    </source>
</evidence>
<evidence type="ECO:0000256" key="1">
    <source>
        <dbReference type="ARBA" id="ARBA00005056"/>
    </source>
</evidence>
<evidence type="ECO:0000313" key="15">
    <source>
        <dbReference type="Proteomes" id="UP001208017"/>
    </source>
</evidence>
<keyword evidence="9 10" id="KW-0486">Methionine biosynthesis</keyword>
<gene>
    <name evidence="14" type="ORF">OS242_15305</name>
</gene>
<dbReference type="Gene3D" id="3.30.360.10">
    <property type="entry name" value="Dihydrodipicolinate Reductase, domain 2"/>
    <property type="match status" value="1"/>
</dbReference>
<dbReference type="EMBL" id="JAPMLT010000010">
    <property type="protein sequence ID" value="MCX7571319.1"/>
    <property type="molecule type" value="Genomic_DNA"/>
</dbReference>
<dbReference type="NCBIfam" id="NF004976">
    <property type="entry name" value="PRK06349.1"/>
    <property type="match status" value="1"/>
</dbReference>
<keyword evidence="8 10" id="KW-0560">Oxidoreductase</keyword>
<evidence type="ECO:0000313" key="14">
    <source>
        <dbReference type="EMBL" id="MCX7571319.1"/>
    </source>
</evidence>
<dbReference type="Pfam" id="PF00742">
    <property type="entry name" value="Homoserine_dh"/>
    <property type="match status" value="1"/>
</dbReference>
<accession>A0ABT3X335</accession>
<proteinExistence type="inferred from homology"/>
<keyword evidence="6 10" id="KW-0028">Amino-acid biosynthesis</keyword>
<dbReference type="Proteomes" id="UP001208017">
    <property type="component" value="Unassembled WGS sequence"/>
</dbReference>
<comment type="catalytic activity">
    <reaction evidence="10">
        <text>L-homoserine + NADP(+) = L-aspartate 4-semialdehyde + NADPH + H(+)</text>
        <dbReference type="Rhea" id="RHEA:15761"/>
        <dbReference type="ChEBI" id="CHEBI:15378"/>
        <dbReference type="ChEBI" id="CHEBI:57476"/>
        <dbReference type="ChEBI" id="CHEBI:57783"/>
        <dbReference type="ChEBI" id="CHEBI:58349"/>
        <dbReference type="ChEBI" id="CHEBI:537519"/>
        <dbReference type="EC" id="1.1.1.3"/>
    </reaction>
</comment>
<comment type="caution">
    <text evidence="14">The sequence shown here is derived from an EMBL/GenBank/DDBJ whole genome shotgun (WGS) entry which is preliminary data.</text>
</comment>
<dbReference type="InterPro" id="IPR019811">
    <property type="entry name" value="HDH_CS"/>
</dbReference>
<comment type="similarity">
    <text evidence="3 11">Belongs to the homoserine dehydrogenase family.</text>
</comment>
<evidence type="ECO:0000259" key="13">
    <source>
        <dbReference type="Pfam" id="PF03447"/>
    </source>
</evidence>
<dbReference type="PROSITE" id="PS01042">
    <property type="entry name" value="HOMOSER_DHGENASE"/>
    <property type="match status" value="1"/>
</dbReference>
<dbReference type="Pfam" id="PF03447">
    <property type="entry name" value="NAD_binding_3"/>
    <property type="match status" value="1"/>
</dbReference>
<dbReference type="PANTHER" id="PTHR43331">
    <property type="entry name" value="HOMOSERINE DEHYDROGENASE"/>
    <property type="match status" value="1"/>
</dbReference>
<keyword evidence="10" id="KW-0521">NADP</keyword>
<evidence type="ECO:0000256" key="9">
    <source>
        <dbReference type="ARBA" id="ARBA00023167"/>
    </source>
</evidence>
<organism evidence="14 15">
    <name type="scientific">Tumebacillus lacus</name>
    <dbReference type="NCBI Taxonomy" id="2995335"/>
    <lineage>
        <taxon>Bacteria</taxon>
        <taxon>Bacillati</taxon>
        <taxon>Bacillota</taxon>
        <taxon>Bacilli</taxon>
        <taxon>Bacillales</taxon>
        <taxon>Alicyclobacillaceae</taxon>
        <taxon>Tumebacillus</taxon>
    </lineage>
</organism>
<evidence type="ECO:0000256" key="3">
    <source>
        <dbReference type="ARBA" id="ARBA00006753"/>
    </source>
</evidence>
<evidence type="ECO:0000259" key="12">
    <source>
        <dbReference type="Pfam" id="PF00742"/>
    </source>
</evidence>
<evidence type="ECO:0000256" key="4">
    <source>
        <dbReference type="ARBA" id="ARBA00013213"/>
    </source>
</evidence>
<dbReference type="SUPFAM" id="SSF55347">
    <property type="entry name" value="Glyceraldehyde-3-phosphate dehydrogenase-like, C-terminal domain"/>
    <property type="match status" value="1"/>
</dbReference>
<keyword evidence="7 10" id="KW-0791">Threonine biosynthesis</keyword>
<sequence>MADKKQQLIKIGLLGLGTVGGGVYKTILNNFDVIRTRTGCEVTVSRVLVRDLEKERQLDVDGSLLTLEPEDLIGDASIDIFIEVMGGIEPAKTIILDVLRSGRHVITANKELLAKHGAELLEVAEENGVHLLFEASVAGGIPIIRLLQGYLTANRVDGISGILNGTCNYILTKMAKTGRDYSEILEEAKLLGYAEADPTSDVEGYDAAYKLAILANLAYDVQVETANIERQGISQLSSADVKAAKRLGYTIKLVGAAAKEQEGVRLSVRPRLLPDDHPLARVDDVFNAVTVQADVVGDLTFIGRGAGELPTASAVVEDLTALLTGGDAIRRPSWHRRLEESASGAEGGEPGGLYLSAAFDERECTERAERLEAALFTQGGFVAKSERLPLGDGKILQSWLLGGVSETQVRQEWQKQVQNAPQAPTLLFLPVEGPLEPGVEWIATTGSSYHERNWTLDSQVL</sequence>
<dbReference type="EC" id="1.1.1.3" evidence="4 10"/>
<dbReference type="InterPro" id="IPR005106">
    <property type="entry name" value="Asp/hSer_DH_NAD-bd"/>
</dbReference>
<dbReference type="InterPro" id="IPR001342">
    <property type="entry name" value="HDH_cat"/>
</dbReference>
<evidence type="ECO:0000256" key="10">
    <source>
        <dbReference type="RuleBase" id="RU000579"/>
    </source>
</evidence>
<comment type="pathway">
    <text evidence="2 10">Amino-acid biosynthesis; L-methionine biosynthesis via de novo pathway; L-homoserine from L-aspartate: step 3/3.</text>
</comment>
<dbReference type="Gene3D" id="3.40.50.720">
    <property type="entry name" value="NAD(P)-binding Rossmann-like Domain"/>
    <property type="match status" value="1"/>
</dbReference>
<evidence type="ECO:0000256" key="6">
    <source>
        <dbReference type="ARBA" id="ARBA00022605"/>
    </source>
</evidence>
<feature type="domain" description="Aspartate/homoserine dehydrogenase NAD-binding" evidence="13">
    <location>
        <begin position="15"/>
        <end position="134"/>
    </location>
</feature>
<evidence type="ECO:0000256" key="2">
    <source>
        <dbReference type="ARBA" id="ARBA00005062"/>
    </source>
</evidence>
<comment type="pathway">
    <text evidence="1 10">Amino-acid biosynthesis; L-threonine biosynthesis; L-threonine from L-aspartate: step 3/5.</text>
</comment>
<protein>
    <recommendedName>
        <fullName evidence="5 10">Homoserine dehydrogenase</fullName>
        <ecNumber evidence="4 10">1.1.1.3</ecNumber>
    </recommendedName>
</protein>
<dbReference type="InterPro" id="IPR036291">
    <property type="entry name" value="NAD(P)-bd_dom_sf"/>
</dbReference>
<dbReference type="PANTHER" id="PTHR43331:SF1">
    <property type="entry name" value="HOMOSERINE DEHYDROGENASE"/>
    <property type="match status" value="1"/>
</dbReference>